<proteinExistence type="predicted"/>
<evidence type="ECO:0000313" key="2">
    <source>
        <dbReference type="Proteomes" id="UP000018004"/>
    </source>
</evidence>
<dbReference type="EMBL" id="AVGG01000007">
    <property type="protein sequence ID" value="ESU28283.1"/>
    <property type="molecule type" value="Genomic_DNA"/>
</dbReference>
<sequence length="41" mass="4761">MATLFLNFWTQNVIYSFGFIYLFPSKKAGIICDFTGYLTID</sequence>
<name>V6SNL3_9FLAO</name>
<gene>
    <name evidence="1" type="ORF">FLJC2902T_16320</name>
</gene>
<dbReference type="STRING" id="1341181.FLJC2902T_16320"/>
<evidence type="ECO:0000313" key="1">
    <source>
        <dbReference type="EMBL" id="ESU28283.1"/>
    </source>
</evidence>
<dbReference type="Proteomes" id="UP000018004">
    <property type="component" value="Unassembled WGS sequence"/>
</dbReference>
<comment type="caution">
    <text evidence="1">The sequence shown here is derived from an EMBL/GenBank/DDBJ whole genome shotgun (WGS) entry which is preliminary data.</text>
</comment>
<protein>
    <submittedName>
        <fullName evidence="1">Uncharacterized protein</fullName>
    </submittedName>
</protein>
<reference evidence="1 2" key="1">
    <citation type="submission" date="2013-08" db="EMBL/GenBank/DDBJ databases">
        <title>Flavobacterium limnosediminis JC2902 genome sequencing.</title>
        <authorList>
            <person name="Lee K."/>
            <person name="Yi H."/>
            <person name="Park S."/>
            <person name="Chun J."/>
        </authorList>
    </citation>
    <scope>NUCLEOTIDE SEQUENCE [LARGE SCALE GENOMIC DNA]</scope>
    <source>
        <strain evidence="1 2">JC2902</strain>
    </source>
</reference>
<accession>V6SNL3</accession>
<dbReference type="AlphaFoldDB" id="V6SNL3"/>
<organism evidence="1 2">
    <name type="scientific">Flavobacterium limnosediminis JC2902</name>
    <dbReference type="NCBI Taxonomy" id="1341181"/>
    <lineage>
        <taxon>Bacteria</taxon>
        <taxon>Pseudomonadati</taxon>
        <taxon>Bacteroidota</taxon>
        <taxon>Flavobacteriia</taxon>
        <taxon>Flavobacteriales</taxon>
        <taxon>Flavobacteriaceae</taxon>
        <taxon>Flavobacterium</taxon>
    </lineage>
</organism>
<keyword evidence="2" id="KW-1185">Reference proteome</keyword>